<dbReference type="GO" id="GO:0004553">
    <property type="term" value="F:hydrolase activity, hydrolyzing O-glycosyl compounds"/>
    <property type="evidence" value="ECO:0007669"/>
    <property type="project" value="InterPro"/>
</dbReference>
<name>A0A512B0V5_9BACT</name>
<accession>A0A512B0V5</accession>
<evidence type="ECO:0000313" key="2">
    <source>
        <dbReference type="Proteomes" id="UP000321532"/>
    </source>
</evidence>
<reference evidence="1 2" key="1">
    <citation type="submission" date="2019-07" db="EMBL/GenBank/DDBJ databases">
        <title>Whole genome shotgun sequence of Adhaeribacter aerolatus NBRC 106133.</title>
        <authorList>
            <person name="Hosoyama A."/>
            <person name="Uohara A."/>
            <person name="Ohji S."/>
            <person name="Ichikawa N."/>
        </authorList>
    </citation>
    <scope>NUCLEOTIDE SEQUENCE [LARGE SCALE GENOMIC DNA]</scope>
    <source>
        <strain evidence="1 2">NBRC 106133</strain>
    </source>
</reference>
<dbReference type="InterPro" id="IPR001360">
    <property type="entry name" value="Glyco_hydro_1"/>
</dbReference>
<dbReference type="RefSeq" id="WP_218033511.1">
    <property type="nucleotide sequence ID" value="NZ_BJYS01000025.1"/>
</dbReference>
<dbReference type="Proteomes" id="UP000321532">
    <property type="component" value="Unassembled WGS sequence"/>
</dbReference>
<keyword evidence="1" id="KW-0378">Hydrolase</keyword>
<dbReference type="Gene3D" id="3.20.20.80">
    <property type="entry name" value="Glycosidases"/>
    <property type="match status" value="1"/>
</dbReference>
<comment type="caution">
    <text evidence="1">The sequence shown here is derived from an EMBL/GenBank/DDBJ whole genome shotgun (WGS) entry which is preliminary data.</text>
</comment>
<proteinExistence type="predicted"/>
<gene>
    <name evidence="1" type="ORF">AAE02nite_32460</name>
</gene>
<dbReference type="AlphaFoldDB" id="A0A512B0V5"/>
<keyword evidence="2" id="KW-1185">Reference proteome</keyword>
<protein>
    <submittedName>
        <fullName evidence="1">Glycoside hydrolase family 1</fullName>
    </submittedName>
</protein>
<dbReference type="Pfam" id="PF00232">
    <property type="entry name" value="Glyco_hydro_1"/>
    <property type="match status" value="1"/>
</dbReference>
<organism evidence="1 2">
    <name type="scientific">Adhaeribacter aerolatus</name>
    <dbReference type="NCBI Taxonomy" id="670289"/>
    <lineage>
        <taxon>Bacteria</taxon>
        <taxon>Pseudomonadati</taxon>
        <taxon>Bacteroidota</taxon>
        <taxon>Cytophagia</taxon>
        <taxon>Cytophagales</taxon>
        <taxon>Hymenobacteraceae</taxon>
        <taxon>Adhaeribacter</taxon>
    </lineage>
</organism>
<dbReference type="SUPFAM" id="SSF51445">
    <property type="entry name" value="(Trans)glycosidases"/>
    <property type="match status" value="1"/>
</dbReference>
<evidence type="ECO:0000313" key="1">
    <source>
        <dbReference type="EMBL" id="GEO05582.1"/>
    </source>
</evidence>
<sequence length="404" mass="47595">MRQISQFMFATGIENSYPNIVLPDGTVKRVDEMEKANHYGRWREDFNLVKEMGIEFLRYGPPFYSVFEGPGRYNWDFTDETFNALKEMNIVPIVDLCHFGMPDWLGNFQNPDFPAYFAEYALAFARRYPYLQFYTPINEIFITAMFSAQYGWWNECLASDRAYVTALKHLCKANVLAMAAIMRVQPEAIFIQSESSEYFHAEDPSCSKLAHFLNQKRFLSLDLTYGYPISAEMFLYLQDNGMTREEYQWFRENQVKAHCIMGNDYYYTNEHMVHPNGTTSASGEIFGYYVITHQYYRRYRLPVMHTETNMIEPNSVGWLRKEWANAKRLKRDGIPLVGFTWYSLIDQVDWDSALRNDAGNINALGLYDMDRNIRAVGKEYKKIIRQWKGVLQEESYGLHFNHYL</sequence>
<dbReference type="EMBL" id="BJYS01000025">
    <property type="protein sequence ID" value="GEO05582.1"/>
    <property type="molecule type" value="Genomic_DNA"/>
</dbReference>
<dbReference type="InterPro" id="IPR017853">
    <property type="entry name" value="GH"/>
</dbReference>
<dbReference type="GO" id="GO:0005975">
    <property type="term" value="P:carbohydrate metabolic process"/>
    <property type="evidence" value="ECO:0007669"/>
    <property type="project" value="InterPro"/>
</dbReference>